<keyword evidence="6" id="KW-0675">Receptor</keyword>
<gene>
    <name evidence="9" type="ORF">BV898_14339</name>
</gene>
<feature type="transmembrane region" description="Helical" evidence="8">
    <location>
        <begin position="393"/>
        <end position="413"/>
    </location>
</feature>
<comment type="caution">
    <text evidence="9">The sequence shown here is derived from an EMBL/GenBank/DDBJ whole genome shotgun (WGS) entry which is preliminary data.</text>
</comment>
<feature type="transmembrane region" description="Helical" evidence="8">
    <location>
        <begin position="192"/>
        <end position="214"/>
    </location>
</feature>
<feature type="transmembrane region" description="Helical" evidence="8">
    <location>
        <begin position="150"/>
        <end position="172"/>
    </location>
</feature>
<feature type="transmembrane region" description="Helical" evidence="8">
    <location>
        <begin position="109"/>
        <end position="138"/>
    </location>
</feature>
<dbReference type="PANTHER" id="PTHR42643">
    <property type="entry name" value="IONOTROPIC RECEPTOR 20A-RELATED"/>
    <property type="match status" value="1"/>
</dbReference>
<keyword evidence="2" id="KW-1003">Cell membrane</keyword>
<dbReference type="PANTHER" id="PTHR42643:SF24">
    <property type="entry name" value="IONOTROPIC RECEPTOR 60A"/>
    <property type="match status" value="1"/>
</dbReference>
<evidence type="ECO:0000256" key="8">
    <source>
        <dbReference type="SAM" id="Phobius"/>
    </source>
</evidence>
<dbReference type="AlphaFoldDB" id="A0A9X6RJE8"/>
<evidence type="ECO:0000256" key="2">
    <source>
        <dbReference type="ARBA" id="ARBA00022475"/>
    </source>
</evidence>
<name>A0A9X6RJE8_HYPEX</name>
<evidence type="ECO:0000313" key="9">
    <source>
        <dbReference type="EMBL" id="OWA49804.1"/>
    </source>
</evidence>
<evidence type="ECO:0000256" key="6">
    <source>
        <dbReference type="ARBA" id="ARBA00023170"/>
    </source>
</evidence>
<keyword evidence="7" id="KW-0325">Glycoprotein</keyword>
<accession>A0A9X6RJE8</accession>
<evidence type="ECO:0000313" key="10">
    <source>
        <dbReference type="Proteomes" id="UP000192578"/>
    </source>
</evidence>
<evidence type="ECO:0000256" key="5">
    <source>
        <dbReference type="ARBA" id="ARBA00023136"/>
    </source>
</evidence>
<evidence type="ECO:0000256" key="7">
    <source>
        <dbReference type="ARBA" id="ARBA00023180"/>
    </source>
</evidence>
<comment type="subcellular location">
    <subcellularLocation>
        <location evidence="1">Cell membrane</location>
        <topology evidence="1">Multi-pass membrane protein</topology>
    </subcellularLocation>
</comment>
<dbReference type="InterPro" id="IPR052192">
    <property type="entry name" value="Insect_Ionotropic_Sensory_Rcpt"/>
</dbReference>
<keyword evidence="3 8" id="KW-0812">Transmembrane</keyword>
<dbReference type="GO" id="GO:0005886">
    <property type="term" value="C:plasma membrane"/>
    <property type="evidence" value="ECO:0007669"/>
    <property type="project" value="UniProtKB-SubCell"/>
</dbReference>
<evidence type="ECO:0000256" key="3">
    <source>
        <dbReference type="ARBA" id="ARBA00022692"/>
    </source>
</evidence>
<keyword evidence="10" id="KW-1185">Reference proteome</keyword>
<dbReference type="Proteomes" id="UP000192578">
    <property type="component" value="Unassembled WGS sequence"/>
</dbReference>
<sequence length="423" mass="46907">MALQPVQVVMDRLVHNVTSVHNVVRLICRRLHLECNFAVQDFEWSSSAGGFHAFIQAFFGDNTTNAIGIAPIAMTMDRMREIDFIYPSTGVHYVIAVCEKDLPSAGDGAFFIALFAGVPVIATFTVIALIFVLLAGLITSSEAVMRQFSASSSMSSGISALTHSLFHLYTIAFGQDDVAFSRSTPRSLYGLYTVWFFMVTVVGAVVCSLLPSYLTVSTTQLPFTDLQSFQRSGYKLLGPPLAFKILNESSESVRKTLANEIQVVPLEQEKFFDCANRDELLHGESLQKTAFANVAGLSHLSPRCQTSVIAVSHLAHIFIATFFTTKQSHLRNNFTREYLVLQEHGLVQHLDTLQYYDIFRKTGFTVQQAQRCQTKAFVSTSSVSRKSIGWRTLAFGFWFCAASAGVSVLILVIERMIIILQNS</sequence>
<proteinExistence type="predicted"/>
<organism evidence="9 10">
    <name type="scientific">Hypsibius exemplaris</name>
    <name type="common">Freshwater tardigrade</name>
    <dbReference type="NCBI Taxonomy" id="2072580"/>
    <lineage>
        <taxon>Eukaryota</taxon>
        <taxon>Metazoa</taxon>
        <taxon>Ecdysozoa</taxon>
        <taxon>Tardigrada</taxon>
        <taxon>Eutardigrada</taxon>
        <taxon>Parachela</taxon>
        <taxon>Hypsibioidea</taxon>
        <taxon>Hypsibiidae</taxon>
        <taxon>Hypsibius</taxon>
    </lineage>
</organism>
<protein>
    <submittedName>
        <fullName evidence="9">Uncharacterized protein</fullName>
    </submittedName>
</protein>
<dbReference type="EMBL" id="MTYJ01000174">
    <property type="protein sequence ID" value="OWA49804.1"/>
    <property type="molecule type" value="Genomic_DNA"/>
</dbReference>
<keyword evidence="4 8" id="KW-1133">Transmembrane helix</keyword>
<keyword evidence="5 8" id="KW-0472">Membrane</keyword>
<evidence type="ECO:0000256" key="1">
    <source>
        <dbReference type="ARBA" id="ARBA00004651"/>
    </source>
</evidence>
<evidence type="ECO:0000256" key="4">
    <source>
        <dbReference type="ARBA" id="ARBA00022989"/>
    </source>
</evidence>
<reference evidence="10" key="1">
    <citation type="submission" date="2017-01" db="EMBL/GenBank/DDBJ databases">
        <title>Comparative genomics of anhydrobiosis in the tardigrade Hypsibius dujardini.</title>
        <authorList>
            <person name="Yoshida Y."/>
            <person name="Koutsovoulos G."/>
            <person name="Laetsch D."/>
            <person name="Stevens L."/>
            <person name="Kumar S."/>
            <person name="Horikawa D."/>
            <person name="Ishino K."/>
            <person name="Komine S."/>
            <person name="Tomita M."/>
            <person name="Blaxter M."/>
            <person name="Arakawa K."/>
        </authorList>
    </citation>
    <scope>NUCLEOTIDE SEQUENCE [LARGE SCALE GENOMIC DNA]</scope>
    <source>
        <strain evidence="10">Z151</strain>
    </source>
</reference>